<comment type="caution">
    <text evidence="3">The sequence shown here is derived from an EMBL/GenBank/DDBJ whole genome shotgun (WGS) entry which is preliminary data.</text>
</comment>
<evidence type="ECO:0000313" key="3">
    <source>
        <dbReference type="EMBL" id="KAH8038016.1"/>
    </source>
</evidence>
<dbReference type="Pfam" id="PF04218">
    <property type="entry name" value="CENP-B_N"/>
    <property type="match status" value="1"/>
</dbReference>
<evidence type="ECO:0000259" key="2">
    <source>
        <dbReference type="Pfam" id="PF04218"/>
    </source>
</evidence>
<dbReference type="GO" id="GO:0005634">
    <property type="term" value="C:nucleus"/>
    <property type="evidence" value="ECO:0007669"/>
    <property type="project" value="UniProtKB-SubCell"/>
</dbReference>
<dbReference type="InterPro" id="IPR007889">
    <property type="entry name" value="HTH_Psq"/>
</dbReference>
<dbReference type="Gene3D" id="1.10.10.60">
    <property type="entry name" value="Homeodomain-like"/>
    <property type="match status" value="2"/>
</dbReference>
<accession>A0A9J6EV81</accession>
<dbReference type="GO" id="GO:0003677">
    <property type="term" value="F:DNA binding"/>
    <property type="evidence" value="ECO:0007669"/>
    <property type="project" value="InterPro"/>
</dbReference>
<dbReference type="EMBL" id="JABSTU010000002">
    <property type="protein sequence ID" value="KAH8038016.1"/>
    <property type="molecule type" value="Genomic_DNA"/>
</dbReference>
<keyword evidence="4" id="KW-1185">Reference proteome</keyword>
<protein>
    <recommendedName>
        <fullName evidence="2">HTH psq-type domain-containing protein</fullName>
    </recommendedName>
</protein>
<comment type="subcellular location">
    <subcellularLocation>
        <location evidence="1">Nucleus</location>
    </subcellularLocation>
</comment>
<evidence type="ECO:0000313" key="4">
    <source>
        <dbReference type="Proteomes" id="UP000821866"/>
    </source>
</evidence>
<feature type="domain" description="HTH psq-type" evidence="2">
    <location>
        <begin position="3"/>
        <end position="54"/>
    </location>
</feature>
<sequence length="254" mass="28153">MSRKRKALSFKEKLDILRKFDEDPKRKRTELAKELGLATSTLSTVVGQRETIMKNVLSFNVNAKQAKTAQHVKLEETLLTWFKEITAAGVNIDGKVLREKADEFALALHIDGFQASVQKRCPQSRKILQLRTGNSSTSSAHLIIFARQMTISPPVARTVEDIVEEATCGAADSSDDGDDIDVGDGEGPPLAAETLHALDVLRRAVAADEVSGDTCRRFYAFEQSLLGDLAKKKRQKDIRLFHQEINAFYVLVPG</sequence>
<dbReference type="Proteomes" id="UP000821866">
    <property type="component" value="Chromosome 10"/>
</dbReference>
<gene>
    <name evidence="3" type="ORF">HPB51_020536</name>
</gene>
<reference evidence="3" key="2">
    <citation type="submission" date="2021-09" db="EMBL/GenBank/DDBJ databases">
        <authorList>
            <person name="Jia N."/>
            <person name="Wang J."/>
            <person name="Shi W."/>
            <person name="Du L."/>
            <person name="Sun Y."/>
            <person name="Zhan W."/>
            <person name="Jiang J."/>
            <person name="Wang Q."/>
            <person name="Zhang B."/>
            <person name="Ji P."/>
            <person name="Sakyi L.B."/>
            <person name="Cui X."/>
            <person name="Yuan T."/>
            <person name="Jiang B."/>
            <person name="Yang W."/>
            <person name="Lam T.T.-Y."/>
            <person name="Chang Q."/>
            <person name="Ding S."/>
            <person name="Wang X."/>
            <person name="Zhu J."/>
            <person name="Ruan X."/>
            <person name="Zhao L."/>
            <person name="Wei J."/>
            <person name="Que T."/>
            <person name="Du C."/>
            <person name="Cheng J."/>
            <person name="Dai P."/>
            <person name="Han X."/>
            <person name="Huang E."/>
            <person name="Gao Y."/>
            <person name="Liu J."/>
            <person name="Shao H."/>
            <person name="Ye R."/>
            <person name="Li L."/>
            <person name="Wei W."/>
            <person name="Wang X."/>
            <person name="Wang C."/>
            <person name="Huo Q."/>
            <person name="Li W."/>
            <person name="Guo W."/>
            <person name="Chen H."/>
            <person name="Chen S."/>
            <person name="Zhou L."/>
            <person name="Zhou L."/>
            <person name="Ni X."/>
            <person name="Tian J."/>
            <person name="Zhou Y."/>
            <person name="Sheng Y."/>
            <person name="Liu T."/>
            <person name="Pan Y."/>
            <person name="Xia L."/>
            <person name="Li J."/>
            <person name="Zhao F."/>
            <person name="Cao W."/>
        </authorList>
    </citation>
    <scope>NUCLEOTIDE SEQUENCE</scope>
    <source>
        <strain evidence="3">Rmic-2018</strain>
        <tissue evidence="3">Larvae</tissue>
    </source>
</reference>
<organism evidence="3 4">
    <name type="scientific">Rhipicephalus microplus</name>
    <name type="common">Cattle tick</name>
    <name type="synonym">Boophilus microplus</name>
    <dbReference type="NCBI Taxonomy" id="6941"/>
    <lineage>
        <taxon>Eukaryota</taxon>
        <taxon>Metazoa</taxon>
        <taxon>Ecdysozoa</taxon>
        <taxon>Arthropoda</taxon>
        <taxon>Chelicerata</taxon>
        <taxon>Arachnida</taxon>
        <taxon>Acari</taxon>
        <taxon>Parasitiformes</taxon>
        <taxon>Ixodida</taxon>
        <taxon>Ixodoidea</taxon>
        <taxon>Ixodidae</taxon>
        <taxon>Rhipicephalinae</taxon>
        <taxon>Rhipicephalus</taxon>
        <taxon>Boophilus</taxon>
    </lineage>
</organism>
<reference evidence="3" key="1">
    <citation type="journal article" date="2020" name="Cell">
        <title>Large-Scale Comparative Analyses of Tick Genomes Elucidate Their Genetic Diversity and Vector Capacities.</title>
        <authorList>
            <consortium name="Tick Genome and Microbiome Consortium (TIGMIC)"/>
            <person name="Jia N."/>
            <person name="Wang J."/>
            <person name="Shi W."/>
            <person name="Du L."/>
            <person name="Sun Y."/>
            <person name="Zhan W."/>
            <person name="Jiang J.F."/>
            <person name="Wang Q."/>
            <person name="Zhang B."/>
            <person name="Ji P."/>
            <person name="Bell-Sakyi L."/>
            <person name="Cui X.M."/>
            <person name="Yuan T.T."/>
            <person name="Jiang B.G."/>
            <person name="Yang W.F."/>
            <person name="Lam T.T."/>
            <person name="Chang Q.C."/>
            <person name="Ding S.J."/>
            <person name="Wang X.J."/>
            <person name="Zhu J.G."/>
            <person name="Ruan X.D."/>
            <person name="Zhao L."/>
            <person name="Wei J.T."/>
            <person name="Ye R.Z."/>
            <person name="Que T.C."/>
            <person name="Du C.H."/>
            <person name="Zhou Y.H."/>
            <person name="Cheng J.X."/>
            <person name="Dai P.F."/>
            <person name="Guo W.B."/>
            <person name="Han X.H."/>
            <person name="Huang E.J."/>
            <person name="Li L.F."/>
            <person name="Wei W."/>
            <person name="Gao Y.C."/>
            <person name="Liu J.Z."/>
            <person name="Shao H.Z."/>
            <person name="Wang X."/>
            <person name="Wang C.C."/>
            <person name="Yang T.C."/>
            <person name="Huo Q.B."/>
            <person name="Li W."/>
            <person name="Chen H.Y."/>
            <person name="Chen S.E."/>
            <person name="Zhou L.G."/>
            <person name="Ni X.B."/>
            <person name="Tian J.H."/>
            <person name="Sheng Y."/>
            <person name="Liu T."/>
            <person name="Pan Y.S."/>
            <person name="Xia L.Y."/>
            <person name="Li J."/>
            <person name="Zhao F."/>
            <person name="Cao W.C."/>
        </authorList>
    </citation>
    <scope>NUCLEOTIDE SEQUENCE</scope>
    <source>
        <strain evidence="3">Rmic-2018</strain>
    </source>
</reference>
<dbReference type="InterPro" id="IPR009057">
    <property type="entry name" value="Homeodomain-like_sf"/>
</dbReference>
<name>A0A9J6EV81_RHIMP</name>
<proteinExistence type="predicted"/>
<dbReference type="VEuPathDB" id="VectorBase:LOC119179047"/>
<evidence type="ECO:0000256" key="1">
    <source>
        <dbReference type="ARBA" id="ARBA00004123"/>
    </source>
</evidence>
<dbReference type="SUPFAM" id="SSF46689">
    <property type="entry name" value="Homeodomain-like"/>
    <property type="match status" value="2"/>
</dbReference>
<dbReference type="AlphaFoldDB" id="A0A9J6EV81"/>